<name>A0ABR1NL16_9PEZI</name>
<comment type="similarity">
    <text evidence="11">Belongs to the dynactin subunit 4 family.</text>
</comment>
<comment type="caution">
    <text evidence="15">The sequence shown here is derived from an EMBL/GenBank/DDBJ whole genome shotgun (WGS) entry which is preliminary data.</text>
</comment>
<evidence type="ECO:0000313" key="15">
    <source>
        <dbReference type="EMBL" id="KAK7615085.1"/>
    </source>
</evidence>
<gene>
    <name evidence="15" type="ORF">JOL62DRAFT_562619</name>
</gene>
<feature type="compositionally biased region" description="Low complexity" evidence="14">
    <location>
        <begin position="521"/>
        <end position="538"/>
    </location>
</feature>
<feature type="region of interest" description="Disordered" evidence="14">
    <location>
        <begin position="618"/>
        <end position="660"/>
    </location>
</feature>
<dbReference type="PANTHER" id="PTHR13034">
    <property type="entry name" value="DYNACTIN P62 SUBUNIT"/>
    <property type="match status" value="1"/>
</dbReference>
<evidence type="ECO:0000256" key="8">
    <source>
        <dbReference type="ARBA" id="ARBA00022990"/>
    </source>
</evidence>
<evidence type="ECO:0000256" key="11">
    <source>
        <dbReference type="ARBA" id="ARBA00034776"/>
    </source>
</evidence>
<keyword evidence="4" id="KW-0963">Cytoplasm</keyword>
<evidence type="ECO:0000256" key="9">
    <source>
        <dbReference type="ARBA" id="ARBA00023054"/>
    </source>
</evidence>
<evidence type="ECO:0000256" key="13">
    <source>
        <dbReference type="ARBA" id="ARBA00093507"/>
    </source>
</evidence>
<comment type="subcellular location">
    <subcellularLocation>
        <location evidence="1">Cytoplasm</location>
        <location evidence="1">Cytoskeleton</location>
        <location evidence="1">Microtubule organizing center</location>
        <location evidence="1">Centrosome</location>
    </subcellularLocation>
    <subcellularLocation>
        <location evidence="2">Cytoplasm</location>
        <location evidence="2">Cytoskeleton</location>
        <location evidence="2">Stress fiber</location>
    </subcellularLocation>
    <subcellularLocation>
        <location evidence="3">Cytoplasm</location>
        <location evidence="3">Myofibril</location>
    </subcellularLocation>
</comment>
<feature type="region of interest" description="Disordered" evidence="14">
    <location>
        <begin position="216"/>
        <end position="253"/>
    </location>
</feature>
<evidence type="ECO:0000256" key="5">
    <source>
        <dbReference type="ARBA" id="ARBA00022499"/>
    </source>
</evidence>
<keyword evidence="7" id="KW-0832">Ubl conjugation</keyword>
<dbReference type="Proteomes" id="UP001367316">
    <property type="component" value="Unassembled WGS sequence"/>
</dbReference>
<feature type="compositionally biased region" description="Polar residues" evidence="14">
    <location>
        <begin position="433"/>
        <end position="445"/>
    </location>
</feature>
<keyword evidence="6" id="KW-0597">Phosphoprotein</keyword>
<evidence type="ECO:0000256" key="1">
    <source>
        <dbReference type="ARBA" id="ARBA00004300"/>
    </source>
</evidence>
<keyword evidence="10" id="KW-0206">Cytoskeleton</keyword>
<evidence type="ECO:0000256" key="7">
    <source>
        <dbReference type="ARBA" id="ARBA00022843"/>
    </source>
</evidence>
<evidence type="ECO:0000256" key="10">
    <source>
        <dbReference type="ARBA" id="ARBA00023212"/>
    </source>
</evidence>
<feature type="region of interest" description="Disordered" evidence="14">
    <location>
        <begin position="1"/>
        <end position="23"/>
    </location>
</feature>
<organism evidence="15 16">
    <name type="scientific">Phyllosticta paracitricarpa</name>
    <dbReference type="NCBI Taxonomy" id="2016321"/>
    <lineage>
        <taxon>Eukaryota</taxon>
        <taxon>Fungi</taxon>
        <taxon>Dikarya</taxon>
        <taxon>Ascomycota</taxon>
        <taxon>Pezizomycotina</taxon>
        <taxon>Dothideomycetes</taxon>
        <taxon>Dothideomycetes incertae sedis</taxon>
        <taxon>Botryosphaeriales</taxon>
        <taxon>Phyllostictaceae</taxon>
        <taxon>Phyllosticta</taxon>
    </lineage>
</organism>
<feature type="region of interest" description="Disordered" evidence="14">
    <location>
        <begin position="521"/>
        <end position="550"/>
    </location>
</feature>
<keyword evidence="9" id="KW-0175">Coiled coil</keyword>
<sequence>MWSKLPNNALDRDCSPGPGPGDHRVHRVVQTLQTARTMAQTFPYVFFSCPCVDTTCPSSRVLKESKRLSQHSQPEEEEGRTFDPRSSRANYALYPLENLLYCEDCHQIRCPRCVNEEVITWFCPSCLFEVPSSNIKSDGNRCMRSCFNCPVCTSPMIVNSLDSENERHARVGADGESAASQGPFYLACPYCQWTSLEVGLEFEKPQSISGQLARLQNGGKKVPTLREHERARDRRREIEDSGQKFDPDEDLDAPPDVTEMDHDLQFSNLTSFYKNQLQSDSSGPYGTDYGFGYGNPNTLSRIMSLYSSTNLKKAKKDKPAAMREAMGLDEGLAEFDPVGEESIINRLKENDWDSLTASDQRAAQLSDDVRFTADLRPIPTLLRTKRAKRCRTCRHILARPETKISSSKYKIKLLALNNIPHISLRALPNPQQFNTSTSSSMTLSPAQPARPGSPVNYDALQPFLPHPFLLTIRNPLFDSIHVTLATPAVTPGRIASKITILCPEFDVGANTDVWDEALNASNSSASGAGTGSASAPGTLRGGRSGASLDPYGGGSHALEAGKIWDRGRNWTTVVVEIVPDRAEPAELEGGLDEDEDVLEVPLFVRIEYETEVAVEEAREAREREREREKAREKLGGGSGVVDEEKDKGEGRGTPGLPPGKVRREEAFWCVLGAGRIGALPKLG</sequence>
<comment type="subunit">
    <text evidence="13">Subunit of dynactin, a multiprotein complex part of a tripartite complex with dynein and a adapter, such as BICDL1, BICD2 or HOOK3. The dynactin complex is built around ACTR1A/ACTB filament and consists of an actin-related filament composed of a shoulder domain, a pointed end and a barbed end. Its length is defined by its flexible shoulder domain. The soulder is composed of 2 DCTN1 subunits, 4 DCTN2 and 2 DCTN3. The 4 DCNT2 (via N-terminus) bind the ACTR1A filament and act as molecular rulers to determine the length. The pointed end is important for binding dynein-dynactin cargo adapters. Consists of 4 subunits: ACTR10, DCNT4, DCTN5 and DCTN6. The barbed end is composed of a CAPZA1:CAPZB heterodimers, which binds ACTR1A/ACTB filament and dynactin and stabilizes dynactin. Interacts with ATP7B, but not ATP7A, in a copper-dependent manner. Interacts with ANK2; this interaction is required for localization at costameres. Interacts with N4BP2L1.</text>
</comment>
<feature type="region of interest" description="Disordered" evidence="14">
    <location>
        <begin position="433"/>
        <end position="452"/>
    </location>
</feature>
<reference evidence="15 16" key="1">
    <citation type="submission" date="2024-04" db="EMBL/GenBank/DDBJ databases">
        <title>Phyllosticta paracitricarpa is synonymous to the EU quarantine fungus P. citricarpa based on phylogenomic analyses.</title>
        <authorList>
            <consortium name="Lawrence Berkeley National Laboratory"/>
            <person name="Van ingen-buijs V.A."/>
            <person name="Van westerhoven A.C."/>
            <person name="Haridas S."/>
            <person name="Skiadas P."/>
            <person name="Martin F."/>
            <person name="Groenewald J.Z."/>
            <person name="Crous P.W."/>
            <person name="Seidl M.F."/>
        </authorList>
    </citation>
    <scope>NUCLEOTIDE SEQUENCE [LARGE SCALE GENOMIC DNA]</scope>
    <source>
        <strain evidence="15 16">CBS 141358</strain>
    </source>
</reference>
<evidence type="ECO:0000313" key="16">
    <source>
        <dbReference type="Proteomes" id="UP001367316"/>
    </source>
</evidence>
<evidence type="ECO:0000256" key="12">
    <source>
        <dbReference type="ARBA" id="ARBA00034864"/>
    </source>
</evidence>
<proteinExistence type="inferred from homology"/>
<evidence type="ECO:0000256" key="14">
    <source>
        <dbReference type="SAM" id="MobiDB-lite"/>
    </source>
</evidence>
<evidence type="ECO:0000256" key="4">
    <source>
        <dbReference type="ARBA" id="ARBA00022490"/>
    </source>
</evidence>
<dbReference type="PANTHER" id="PTHR13034:SF2">
    <property type="entry name" value="DYNACTIN SUBUNIT 4"/>
    <property type="match status" value="1"/>
</dbReference>
<keyword evidence="16" id="KW-1185">Reference proteome</keyword>
<evidence type="ECO:0000256" key="3">
    <source>
        <dbReference type="ARBA" id="ARBA00004657"/>
    </source>
</evidence>
<evidence type="ECO:0000256" key="2">
    <source>
        <dbReference type="ARBA" id="ARBA00004529"/>
    </source>
</evidence>
<dbReference type="EMBL" id="JBBPBF010000002">
    <property type="protein sequence ID" value="KAK7615085.1"/>
    <property type="molecule type" value="Genomic_DNA"/>
</dbReference>
<evidence type="ECO:0000256" key="6">
    <source>
        <dbReference type="ARBA" id="ARBA00022553"/>
    </source>
</evidence>
<accession>A0ABR1NL16</accession>
<keyword evidence="8" id="KW-0007">Acetylation</keyword>
<keyword evidence="5" id="KW-1017">Isopeptide bond</keyword>
<dbReference type="Pfam" id="PF05502">
    <property type="entry name" value="Dynactin_p62"/>
    <property type="match status" value="1"/>
</dbReference>
<feature type="compositionally biased region" description="Basic and acidic residues" evidence="14">
    <location>
        <begin position="618"/>
        <end position="634"/>
    </location>
</feature>
<protein>
    <recommendedName>
        <fullName evidence="12">Dynactin subunit 4</fullName>
    </recommendedName>
</protein>
<dbReference type="InterPro" id="IPR008603">
    <property type="entry name" value="DCTN4"/>
</dbReference>
<feature type="compositionally biased region" description="Basic and acidic residues" evidence="14">
    <location>
        <begin position="224"/>
        <end position="246"/>
    </location>
</feature>